<evidence type="ECO:0000256" key="3">
    <source>
        <dbReference type="SAM" id="Coils"/>
    </source>
</evidence>
<reference evidence="4 5" key="1">
    <citation type="submission" date="2021-06" db="EMBL/GenBank/DDBJ databases">
        <title>Caerostris extrusa draft genome.</title>
        <authorList>
            <person name="Kono N."/>
            <person name="Arakawa K."/>
        </authorList>
    </citation>
    <scope>NUCLEOTIDE SEQUENCE [LARGE SCALE GENOMIC DNA]</scope>
</reference>
<comment type="caution">
    <text evidence="4">The sequence shown here is derived from an EMBL/GenBank/DDBJ whole genome shotgun (WGS) entry which is preliminary data.</text>
</comment>
<evidence type="ECO:0000256" key="1">
    <source>
        <dbReference type="ARBA" id="ARBA00022729"/>
    </source>
</evidence>
<keyword evidence="1" id="KW-0732">Signal</keyword>
<evidence type="ECO:0000313" key="5">
    <source>
        <dbReference type="Proteomes" id="UP001054945"/>
    </source>
</evidence>
<name>A0AAV4XGW2_CAEEX</name>
<gene>
    <name evidence="4" type="primary">WDR17</name>
    <name evidence="4" type="ORF">CEXT_765781</name>
</gene>
<organism evidence="4 5">
    <name type="scientific">Caerostris extrusa</name>
    <name type="common">Bark spider</name>
    <name type="synonym">Caerostris bankana</name>
    <dbReference type="NCBI Taxonomy" id="172846"/>
    <lineage>
        <taxon>Eukaryota</taxon>
        <taxon>Metazoa</taxon>
        <taxon>Ecdysozoa</taxon>
        <taxon>Arthropoda</taxon>
        <taxon>Chelicerata</taxon>
        <taxon>Arachnida</taxon>
        <taxon>Araneae</taxon>
        <taxon>Araneomorphae</taxon>
        <taxon>Entelegynae</taxon>
        <taxon>Araneoidea</taxon>
        <taxon>Araneidae</taxon>
        <taxon>Caerostris</taxon>
    </lineage>
</organism>
<evidence type="ECO:0000256" key="2">
    <source>
        <dbReference type="ARBA" id="ARBA00022737"/>
    </source>
</evidence>
<proteinExistence type="predicted"/>
<accession>A0AAV4XGW2</accession>
<dbReference type="EMBL" id="BPLR01017635">
    <property type="protein sequence ID" value="GIY93181.1"/>
    <property type="molecule type" value="Genomic_DNA"/>
</dbReference>
<keyword evidence="3" id="KW-0175">Coiled coil</keyword>
<evidence type="ECO:0000313" key="4">
    <source>
        <dbReference type="EMBL" id="GIY93181.1"/>
    </source>
</evidence>
<dbReference type="GO" id="GO:0007165">
    <property type="term" value="P:signal transduction"/>
    <property type="evidence" value="ECO:0007669"/>
    <property type="project" value="TreeGrafter"/>
</dbReference>
<feature type="coiled-coil region" evidence="3">
    <location>
        <begin position="1041"/>
        <end position="1068"/>
    </location>
</feature>
<dbReference type="PROSITE" id="PS50912">
    <property type="entry name" value="EAR"/>
    <property type="match status" value="2"/>
</dbReference>
<dbReference type="Proteomes" id="UP001054945">
    <property type="component" value="Unassembled WGS sequence"/>
</dbReference>
<dbReference type="InterPro" id="IPR009039">
    <property type="entry name" value="EAR"/>
</dbReference>
<dbReference type="PANTHER" id="PTHR15261:SF4">
    <property type="entry name" value="THROMBOSPONDIN-TYPE LAMININ G DOMAIN AND EAR REPEAT-CONTAINING PROTEIN"/>
    <property type="match status" value="1"/>
</dbReference>
<protein>
    <submittedName>
        <fullName evidence="4">WD repeat-containing protein 17</fullName>
    </submittedName>
</protein>
<keyword evidence="2" id="KW-0677">Repeat</keyword>
<sequence>MFFPNPKDNYGFEEWKAVASLFCSPSGRENLWDLLLVLKDKDVDLSHYKNGITHKKHIIKLTVAKALEKELANVSFFGTGVNSCGKRENIQKAAEYHLLTGNLKKYCELKVQMGEWLEAIALAPGISHNFWKDLVAKWQTKLKEENNDLIAPFLIATNKPIELIKHYVKHNFLEKAHIMSIAMSEGLMPSTCTATEESKKPESAHENVNFEKLIYDNIKGLAEKHMLSGLPVKAACWHLSDSNIQSALYCLLRGHELELAVSVCLSLEIQNPSFKKAAMYLAWRCVENKEWDIAVEVLDLCQGTEEEKIAICINCELSLTEKKNYLYEKAGLPSIEECAKIAEIKYQNQDNLLEIVQFYLLSNDFKRSLIRRVHNPDLSITEDQITSEMHAWVKSKNSSIIDHKCSIYKELMIKALEDAPFGDFGVTIVSGSNLPRHSDQHRCFLRGTAIRGPVYFLDDSNSAISLNDALMWAKFTKVNGNLASKHKIGSSPAKKNNRRLRLVTRRRNPTEEGFSKVWLLSLLWVNLTMWKLCFLAIVWLVHAPLSSQENSTSNSSNKSDLEAEFDKIAEDFLSSMSLAHSETSRKKRALDDDFELLVSNADVYRLQTVVAVSKLCSPAVFSKFLNVYNTTYAICATESTASTPAEVYIGSYKEHKWNIHWKWYVGNPNGLAAFHFKEYIYILVADNDMADGITLVRIDTSTMEKEEDYVVHSRYPKSISIWEMKVDNNYHMAIVNSAGLQDGADLTSQVFIYEWMGTYFDVYADFLAYDVKDIEPFHIHGAAYLAVANYRRSKSDYHVDSEILKYNLDKKNWISLQKIRTYGAVDWEFFSLQSKAGQEFFLAVANKDGGPSDIQSVIYKFVKDRFVPFQCLPTHGAISIDSWSSESMFLLAVADVDAVSFYQYDGWQFVLSSTQYTQGSMSFGVVHLEFSNYTRDNENIIILSVSNPRQYSELSVFEIGFKKENSLGDWNDESTNWCMNTFANVENARTDPDLLSFKDVAFIDQPDPITLNGNLYFENGFATDRLETPQLKEIVTKEIYNSDMLKNLQELQKRLQALSSKIDEFEHVLKYSLQTEGNQTIYGKLQFQDVAFDCEKKSCNFDSIQTTMLNGEEIGDWSKNLVFLDKEQVIDGTLSVENIVANNINVHGRIDGIDSKTLVTKSGNHQITGLKTFVNIFTATDLQVDGLLDGVKISPLNILLTTGHQVITGDMTFNNLTTSWLEVDSVNGIDLTKFYEDVVRSDQPANITGKKIFHDIVVNDLTMTPGSTINNIDLADLWDNTFWTDGSQKLRKNLHVPLGINGIQIPGPRVVNVKEGANVTAPHVFETSVAISQLIVLNSLNGLETIKIPGMLPQLDIMLKSGNQLITEDFHTIHLDSDSFVTGTVNGVDLSELKAIVLNRDSPVKLNRTWTFNNLRIEGPLSVTTFSGYNLGSIYEKALKLSDTNISEIKFKKTIYIEELESYNINGINVEQDLVLVNKPQVINGTKVFEEMILEDNSVVVNMINNVNISFLTERILKIGNQVLNSKVFDGNVKINKLTVKGSINNVPISEFVTLSGDEKLLHSRELHNVTFYEIETNDLQVEGLVNGIHIENMMQDTMTYGGHEVVTGKKIIKGTIHVADGDDLTVGSINGINIPALWEDAVLLDVPQTISGRKTFKYPVTFNNLIFNTIDGVSENDMNNWMLKDTPQTVQGDVIFLNGFSVKNMNLKGYVNGINITDLDASIVKVNEPATIEGPITFESVTSKGDVTLTGRIQGVDLSEEVVTRFGNKEITGVKTFTEDLHIEGDATVGGLVDGVSIQDLCQKATFINERQNITHLTIKGDVTFLGGGTIEGKVAGIDLVKLREIAVSTEDSELKFSGKKTFENLTIEGTITLEGRFGGEDLKNLDSTYMSLTKDQDIPAKMEFSSLTFTVYTVSANKFNTANQVVNGIDVTSLNRVLRTDTTQTVTAEHYFDKMTFHGDVFVAGKVNDCEIPGGLMRRNQTNYIHSPKAFTKPVHILGDLTIAEGKRIQGVDVSKWFKTAVLNDGNSYKVDGYKQFYNLSAIDARVGGLLDGLEISEKSLLMTYGDQVVTGKKTLAGDVNIGGSLTVNGLVNGIDLNYLSTETLQRGKTNIITGVKNFSNPLTIQSLEAPTVAGVNVEILEEKINAHLDFELLQNRLEEIEGVVEKMNYAVSKQAIVFQYYELFQEFNIPAAYNWLYVYGDDCGELLLLSDNSSSRSYCSSIRLFEFSPEQNILVAHPQELLASFAVSVKSLFIWDTTYLFVANQNSNPSCTDGASLGIGNTTSDIYIWNEGFFQLYQRLEMHPVTHMVVFQDGNLGCAVYVELRQCTVFCSKGKNQAFNLLEILPTRGGRKATIIQAEEDTILVVVAEDLSPRSIYVEDEKSVDIYFWNAEQSTFASPGQVIKSTYAQSVLLMSYKTQYASHVFLVIGEGRIPKVQNEPKLQIFRYEVSTGIFHKYQEIRDYGELDYLVLQTGELILFVLDSQMGKLKLYQHKGASGFVNIDTVNSLGSVNSHAFIKQADRSGVDHYVALAGPRASMAHPSQGVDYAKILKSKMKGNPPFINY</sequence>
<dbReference type="PANTHER" id="PTHR15261">
    <property type="entry name" value="THROMBOSPONDIN-TYPE LAMININ G DOMAIN AND EAR REPEAT-CONTAINING"/>
    <property type="match status" value="1"/>
</dbReference>
<keyword evidence="5" id="KW-1185">Reference proteome</keyword>